<evidence type="ECO:0000313" key="3">
    <source>
        <dbReference type="Proteomes" id="UP000053342"/>
    </source>
</evidence>
<feature type="compositionally biased region" description="Low complexity" evidence="1">
    <location>
        <begin position="317"/>
        <end position="330"/>
    </location>
</feature>
<feature type="compositionally biased region" description="Basic and acidic residues" evidence="1">
    <location>
        <begin position="222"/>
        <end position="231"/>
    </location>
</feature>
<feature type="compositionally biased region" description="Low complexity" evidence="1">
    <location>
        <begin position="165"/>
        <end position="195"/>
    </location>
</feature>
<organism evidence="2 3">
    <name type="scientific">Exophiala oligosperma</name>
    <dbReference type="NCBI Taxonomy" id="215243"/>
    <lineage>
        <taxon>Eukaryota</taxon>
        <taxon>Fungi</taxon>
        <taxon>Dikarya</taxon>
        <taxon>Ascomycota</taxon>
        <taxon>Pezizomycotina</taxon>
        <taxon>Eurotiomycetes</taxon>
        <taxon>Chaetothyriomycetidae</taxon>
        <taxon>Chaetothyriales</taxon>
        <taxon>Herpotrichiellaceae</taxon>
        <taxon>Exophiala</taxon>
    </lineage>
</organism>
<name>A0A0D2DCS7_9EURO</name>
<dbReference type="PANTHER" id="PTHR42354:SF1">
    <property type="entry name" value="C2H2-TYPE DOMAIN-CONTAINING PROTEIN"/>
    <property type="match status" value="1"/>
</dbReference>
<dbReference type="Proteomes" id="UP000053342">
    <property type="component" value="Unassembled WGS sequence"/>
</dbReference>
<gene>
    <name evidence="2" type="ORF">PV06_07487</name>
</gene>
<dbReference type="RefSeq" id="XP_016260491.1">
    <property type="nucleotide sequence ID" value="XM_016408737.1"/>
</dbReference>
<protein>
    <submittedName>
        <fullName evidence="2">Uncharacterized protein</fullName>
    </submittedName>
</protein>
<dbReference type="EMBL" id="KN847338">
    <property type="protein sequence ID" value="KIW40275.1"/>
    <property type="molecule type" value="Genomic_DNA"/>
</dbReference>
<evidence type="ECO:0000256" key="1">
    <source>
        <dbReference type="SAM" id="MobiDB-lite"/>
    </source>
</evidence>
<feature type="region of interest" description="Disordered" evidence="1">
    <location>
        <begin position="495"/>
        <end position="532"/>
    </location>
</feature>
<dbReference type="AlphaFoldDB" id="A0A0D2DCS7"/>
<accession>A0A0D2DCS7</accession>
<dbReference type="STRING" id="215243.A0A0D2DCS7"/>
<sequence>MDVLSIELCVQTVVRAFLDAAKLVQRLRQKAATSEEFIVPEDLIKDFETSLSLGSITVQSQYDHDFRRFGETYARGDAVAREQMRDVVITLQKVITHLREVFMDDASLDLRMLKETSDDSRVNATVCLGQLYQRMSTAAASMKEMSRSYCGEAEQQAASNTLAYSSSQSTNSSTGGTPWDSRSSTSFASYSTRTAVEGDRKPSNGHQPHRRMSLTSAFSYSSEREPHKGLEPEGDVMLKRPPPVQRHSSQSPSLDPVGKSLNEGMNMGDERAVMTTNSVPRRDLPFYSLGLTPLVEHIHDAEEADLRLSPTTSGHDIQSSGRSSPRIPGSLTNTSQVPVVAASSVLKPDNGITSGTIAPLEVNQQGPVPVPLNPEYSTLECVVSAGGEWHSLPPLNPQGYMQGCNQQTQPSWLLSHSTWPTAQGEPDPIYTGTYRPALNGAGLVNMLTLNNPVPTRVLSGSSTSRPLSMQSSSSASSRISGFTLKKALPPGIIGVIHKNSSSAPKAQVDDQPRYVKPQTPPPPVHSSELASSPVLGGQTSIARANVPWPGMDPVTASLESAMRAPGSPHLQASRSELNLPCESNLAGFCKGAVRQQLSGRKKGFKLEHRKPRKEHEWFFQCTKCNFAGPATVSAALPSGGRGAIKREKTFDTRVRTSPEGIQYRWAFLAKSHVLNKESRSDLNNSNDAYGCYFCCAEGIAKGWLTPDMHPDEQTPTFSGLDTFMAHLETHRTPHRFPGLIVANELNCIVGRMASENEDFDLNLPPLAR</sequence>
<dbReference type="OrthoDB" id="25896at2759"/>
<reference evidence="2 3" key="1">
    <citation type="submission" date="2015-01" db="EMBL/GenBank/DDBJ databases">
        <title>The Genome Sequence of Exophiala oligosperma CBS72588.</title>
        <authorList>
            <consortium name="The Broad Institute Genomics Platform"/>
            <person name="Cuomo C."/>
            <person name="de Hoog S."/>
            <person name="Gorbushina A."/>
            <person name="Stielow B."/>
            <person name="Teixiera M."/>
            <person name="Abouelleil A."/>
            <person name="Chapman S.B."/>
            <person name="Priest M."/>
            <person name="Young S.K."/>
            <person name="Wortman J."/>
            <person name="Nusbaum C."/>
            <person name="Birren B."/>
        </authorList>
    </citation>
    <scope>NUCLEOTIDE SEQUENCE [LARGE SCALE GENOMIC DNA]</scope>
    <source>
        <strain evidence="2 3">CBS 72588</strain>
    </source>
</reference>
<dbReference type="VEuPathDB" id="FungiDB:PV06_07487"/>
<dbReference type="HOGENOM" id="CLU_015531_0_0_1"/>
<keyword evidence="3" id="KW-1185">Reference proteome</keyword>
<proteinExistence type="predicted"/>
<feature type="region of interest" description="Disordered" evidence="1">
    <location>
        <begin position="306"/>
        <end position="333"/>
    </location>
</feature>
<dbReference type="GeneID" id="27359561"/>
<dbReference type="PANTHER" id="PTHR42354">
    <property type="entry name" value="C2H2-TYPE DOMAIN-CONTAINING PROTEIN"/>
    <property type="match status" value="1"/>
</dbReference>
<evidence type="ECO:0000313" key="2">
    <source>
        <dbReference type="EMBL" id="KIW40275.1"/>
    </source>
</evidence>
<feature type="region of interest" description="Disordered" evidence="1">
    <location>
        <begin position="161"/>
        <end position="257"/>
    </location>
</feature>